<evidence type="ECO:0000313" key="2">
    <source>
        <dbReference type="Proteomes" id="UP000829196"/>
    </source>
</evidence>
<dbReference type="Proteomes" id="UP000829196">
    <property type="component" value="Unassembled WGS sequence"/>
</dbReference>
<gene>
    <name evidence="1" type="ORF">KFK09_016770</name>
</gene>
<sequence>MVRGWGIGISSFGFFSNGVAERERACNLKLCLLQQWRRERARGIGISSFGSFSNGVSREKGSEN</sequence>
<name>A0A8T3B5L3_DENNO</name>
<evidence type="ECO:0000313" key="1">
    <source>
        <dbReference type="EMBL" id="KAI0501825.1"/>
    </source>
</evidence>
<keyword evidence="2" id="KW-1185">Reference proteome</keyword>
<protein>
    <submittedName>
        <fullName evidence="1">Uncharacterized protein</fullName>
    </submittedName>
</protein>
<dbReference type="EMBL" id="JAGYWB010000012">
    <property type="protein sequence ID" value="KAI0501825.1"/>
    <property type="molecule type" value="Genomic_DNA"/>
</dbReference>
<organism evidence="1 2">
    <name type="scientific">Dendrobium nobile</name>
    <name type="common">Orchid</name>
    <dbReference type="NCBI Taxonomy" id="94219"/>
    <lineage>
        <taxon>Eukaryota</taxon>
        <taxon>Viridiplantae</taxon>
        <taxon>Streptophyta</taxon>
        <taxon>Embryophyta</taxon>
        <taxon>Tracheophyta</taxon>
        <taxon>Spermatophyta</taxon>
        <taxon>Magnoliopsida</taxon>
        <taxon>Liliopsida</taxon>
        <taxon>Asparagales</taxon>
        <taxon>Orchidaceae</taxon>
        <taxon>Epidendroideae</taxon>
        <taxon>Malaxideae</taxon>
        <taxon>Dendrobiinae</taxon>
        <taxon>Dendrobium</taxon>
    </lineage>
</organism>
<dbReference type="AlphaFoldDB" id="A0A8T3B5L3"/>
<accession>A0A8T3B5L3</accession>
<proteinExistence type="predicted"/>
<reference evidence="1" key="1">
    <citation type="journal article" date="2022" name="Front. Genet.">
        <title>Chromosome-Scale Assembly of the Dendrobium nobile Genome Provides Insights Into the Molecular Mechanism of the Biosynthesis of the Medicinal Active Ingredient of Dendrobium.</title>
        <authorList>
            <person name="Xu Q."/>
            <person name="Niu S.-C."/>
            <person name="Li K.-L."/>
            <person name="Zheng P.-J."/>
            <person name="Zhang X.-J."/>
            <person name="Jia Y."/>
            <person name="Liu Y."/>
            <person name="Niu Y.-X."/>
            <person name="Yu L.-H."/>
            <person name="Chen D.-F."/>
            <person name="Zhang G.-Q."/>
        </authorList>
    </citation>
    <scope>NUCLEOTIDE SEQUENCE</scope>
    <source>
        <tissue evidence="1">Leaf</tissue>
    </source>
</reference>
<comment type="caution">
    <text evidence="1">The sequence shown here is derived from an EMBL/GenBank/DDBJ whole genome shotgun (WGS) entry which is preliminary data.</text>
</comment>